<organism evidence="5 6">
    <name type="scientific">Albidovulum litorale</name>
    <dbReference type="NCBI Taxonomy" id="2984134"/>
    <lineage>
        <taxon>Bacteria</taxon>
        <taxon>Pseudomonadati</taxon>
        <taxon>Pseudomonadota</taxon>
        <taxon>Alphaproteobacteria</taxon>
        <taxon>Rhodobacterales</taxon>
        <taxon>Paracoccaceae</taxon>
        <taxon>Albidovulum</taxon>
    </lineage>
</organism>
<evidence type="ECO:0000256" key="3">
    <source>
        <dbReference type="ARBA" id="ARBA00022801"/>
    </source>
</evidence>
<keyword evidence="3" id="KW-0378">Hydrolase</keyword>
<dbReference type="Gene3D" id="3.30.540.10">
    <property type="entry name" value="Fructose-1,6-Bisphosphatase, subunit A, domain 1"/>
    <property type="match status" value="1"/>
</dbReference>
<dbReference type="PRINTS" id="PR00377">
    <property type="entry name" value="IMPHPHTASES"/>
</dbReference>
<dbReference type="Pfam" id="PF00459">
    <property type="entry name" value="Inositol_P"/>
    <property type="match status" value="1"/>
</dbReference>
<keyword evidence="2" id="KW-0479">Metal-binding</keyword>
<dbReference type="InterPro" id="IPR020583">
    <property type="entry name" value="Inositol_monoP_metal-BS"/>
</dbReference>
<accession>A0ABT2ZK06</accession>
<sequence>MTATMADAIQIAEAAGKVAMRHFRGALGVDFKSDDSPVTQADRAVEAEVRRLIADRFPGHGIYGEEQGIERGEADDLWIVDPIDGTRSFMTGHPLFGFLLAKLTRGTADLAIVSAPAMGEVYAAARGQGAMLNGQKLRTSGRRGQDSAVLYINEGEKIWRAAPGVFARLMEFGRTRRFAYDCYPYALLASGHVDAVVDFDLQPYDYHAVALLVEEAGGVMTGWRGERLSMQTGIATVAAATAELHAELLEITASGL</sequence>
<dbReference type="PROSITE" id="PS00629">
    <property type="entry name" value="IMP_1"/>
    <property type="match status" value="1"/>
</dbReference>
<evidence type="ECO:0000256" key="2">
    <source>
        <dbReference type="ARBA" id="ARBA00022723"/>
    </source>
</evidence>
<dbReference type="EMBL" id="JAOWKZ010000001">
    <property type="protein sequence ID" value="MCV2871463.1"/>
    <property type="molecule type" value="Genomic_DNA"/>
</dbReference>
<keyword evidence="6" id="KW-1185">Reference proteome</keyword>
<dbReference type="Gene3D" id="3.40.190.80">
    <property type="match status" value="1"/>
</dbReference>
<reference evidence="5 6" key="1">
    <citation type="submission" date="2022-10" db="EMBL/GenBank/DDBJ databases">
        <title>Defluviimonas sp. nov., isolated from ocean surface sediments.</title>
        <authorList>
            <person name="He W."/>
            <person name="Wang L."/>
            <person name="Zhang D.-F."/>
        </authorList>
    </citation>
    <scope>NUCLEOTIDE SEQUENCE [LARGE SCALE GENOMIC DNA]</scope>
    <source>
        <strain evidence="5 6">WL0050</strain>
    </source>
</reference>
<dbReference type="PANTHER" id="PTHR20854">
    <property type="entry name" value="INOSITOL MONOPHOSPHATASE"/>
    <property type="match status" value="1"/>
</dbReference>
<proteinExistence type="inferred from homology"/>
<dbReference type="Proteomes" id="UP001652564">
    <property type="component" value="Unassembled WGS sequence"/>
</dbReference>
<evidence type="ECO:0000256" key="1">
    <source>
        <dbReference type="ARBA" id="ARBA00009759"/>
    </source>
</evidence>
<dbReference type="RefSeq" id="WP_263738632.1">
    <property type="nucleotide sequence ID" value="NZ_JAOWKZ010000001.1"/>
</dbReference>
<dbReference type="InterPro" id="IPR000760">
    <property type="entry name" value="Inositol_monophosphatase-like"/>
</dbReference>
<evidence type="ECO:0000313" key="5">
    <source>
        <dbReference type="EMBL" id="MCV2871463.1"/>
    </source>
</evidence>
<protein>
    <submittedName>
        <fullName evidence="5">Inositol monophosphatase</fullName>
    </submittedName>
</protein>
<comment type="caution">
    <text evidence="5">The sequence shown here is derived from an EMBL/GenBank/DDBJ whole genome shotgun (WGS) entry which is preliminary data.</text>
</comment>
<keyword evidence="4" id="KW-0460">Magnesium</keyword>
<dbReference type="SUPFAM" id="SSF56655">
    <property type="entry name" value="Carbohydrate phosphatase"/>
    <property type="match status" value="1"/>
</dbReference>
<evidence type="ECO:0000313" key="6">
    <source>
        <dbReference type="Proteomes" id="UP001652564"/>
    </source>
</evidence>
<dbReference type="PANTHER" id="PTHR20854:SF4">
    <property type="entry name" value="INOSITOL-1-MONOPHOSPHATASE-RELATED"/>
    <property type="match status" value="1"/>
</dbReference>
<comment type="similarity">
    <text evidence="1">Belongs to the inositol monophosphatase superfamily.</text>
</comment>
<evidence type="ECO:0000256" key="4">
    <source>
        <dbReference type="ARBA" id="ARBA00022842"/>
    </source>
</evidence>
<gene>
    <name evidence="5" type="ORF">OEZ71_04050</name>
</gene>
<name>A0ABT2ZK06_9RHOB</name>